<evidence type="ECO:0000313" key="3">
    <source>
        <dbReference type="Proteomes" id="UP000001595"/>
    </source>
</evidence>
<name>A0A8I5UMZ9_PONAB</name>
<feature type="transmembrane region" description="Helical" evidence="1">
    <location>
        <begin position="38"/>
        <end position="56"/>
    </location>
</feature>
<dbReference type="Ensembl" id="ENSPPYT00000056997.1">
    <property type="protein sequence ID" value="ENSPPYP00000037360.1"/>
    <property type="gene ID" value="ENSPPYG00000035653.1"/>
</dbReference>
<dbReference type="GeneTree" id="ENSGT00910000146847"/>
<keyword evidence="1" id="KW-0812">Transmembrane</keyword>
<sequence length="70" mass="8135">MRIYTWHSVFCIDLHTFVNSSVNPSSFERAQAMVINSLYFLSLLLVILFFLFSLSLTDLSAQLLYHEKCV</sequence>
<protein>
    <submittedName>
        <fullName evidence="2">Uncharacterized protein</fullName>
    </submittedName>
</protein>
<keyword evidence="1" id="KW-1133">Transmembrane helix</keyword>
<dbReference type="Proteomes" id="UP000001595">
    <property type="component" value="Chromosome 1"/>
</dbReference>
<accession>A0A8I5UMZ9</accession>
<evidence type="ECO:0000256" key="1">
    <source>
        <dbReference type="SAM" id="Phobius"/>
    </source>
</evidence>
<dbReference type="AlphaFoldDB" id="A0A8I5UMZ9"/>
<reference evidence="2 3" key="1">
    <citation type="submission" date="2008-02" db="EMBL/GenBank/DDBJ databases">
        <title>A 6x draft sequence assembly of the Pongo pygmaeus abelii genome.</title>
        <authorList>
            <person name="Wilson R.K."/>
            <person name="Mardis E."/>
        </authorList>
    </citation>
    <scope>NUCLEOTIDE SEQUENCE [LARGE SCALE GENOMIC DNA]</scope>
</reference>
<reference evidence="2" key="3">
    <citation type="submission" date="2025-09" db="UniProtKB">
        <authorList>
            <consortium name="Ensembl"/>
        </authorList>
    </citation>
    <scope>IDENTIFICATION</scope>
</reference>
<keyword evidence="3" id="KW-1185">Reference proteome</keyword>
<keyword evidence="1" id="KW-0472">Membrane</keyword>
<evidence type="ECO:0000313" key="2">
    <source>
        <dbReference type="Ensembl" id="ENSPPYP00000037360.1"/>
    </source>
</evidence>
<organism evidence="2 3">
    <name type="scientific">Pongo abelii</name>
    <name type="common">Sumatran orangutan</name>
    <name type="synonym">Pongo pygmaeus abelii</name>
    <dbReference type="NCBI Taxonomy" id="9601"/>
    <lineage>
        <taxon>Eukaryota</taxon>
        <taxon>Metazoa</taxon>
        <taxon>Chordata</taxon>
        <taxon>Craniata</taxon>
        <taxon>Vertebrata</taxon>
        <taxon>Euteleostomi</taxon>
        <taxon>Mammalia</taxon>
        <taxon>Eutheria</taxon>
        <taxon>Euarchontoglires</taxon>
        <taxon>Primates</taxon>
        <taxon>Haplorrhini</taxon>
        <taxon>Catarrhini</taxon>
        <taxon>Hominidae</taxon>
        <taxon>Pongo</taxon>
    </lineage>
</organism>
<reference evidence="2" key="2">
    <citation type="submission" date="2025-08" db="UniProtKB">
        <authorList>
            <consortium name="Ensembl"/>
        </authorList>
    </citation>
    <scope>IDENTIFICATION</scope>
</reference>
<proteinExistence type="predicted"/>
<dbReference type="OMA" id="VFCIDLH"/>